<dbReference type="InterPro" id="IPR019197">
    <property type="entry name" value="Biotin-prot_ligase_N"/>
</dbReference>
<comment type="caution">
    <text evidence="2">The sequence shown here is derived from an EMBL/GenBank/DDBJ whole genome shotgun (WGS) entry which is preliminary data.</text>
</comment>
<proteinExistence type="predicted"/>
<sequence>MMGYDEYAALNQRLMQGQRWYISGRPGTERISRYRSDESRLLYYPRIGVYTGSGASHSWLWVAEMLDRMGFHDVAFLDAAGVQNGLLEGMDVLMVSGGDTFAAANALGPAGALAIAHFVSRGGLYIGACAGAYLVMNSSKPGLADFNFTAVKITNLSKSLPACFQMPHKFSTSYGCDYIFHPVRETVRLRIDGHLPFAPDEELDAPLYGGAGMLASRDVQVLACYHAFTPDTAFLVDPGLASETLLGTAAALRSPMGNGWFYLFGPHFEHPRYPAANAFLADAIFWDSQPNSAGRHTAEAPPLASEAESRRLLKDIKREVSNARICAGGMEMLPIGWLIGAKYYEPEKIRYFLEAIWHRLQRLEKGGRVRCSDEQAQRLRRFSIATTERVRQLKQNIESTEGTRDLAESLFSLLQCYAVTFLELYFQTLSNPTFNSRS</sequence>
<organism evidence="2 3">
    <name type="scientific">Desulfatitalea alkaliphila</name>
    <dbReference type="NCBI Taxonomy" id="2929485"/>
    <lineage>
        <taxon>Bacteria</taxon>
        <taxon>Pseudomonadati</taxon>
        <taxon>Thermodesulfobacteriota</taxon>
        <taxon>Desulfobacteria</taxon>
        <taxon>Desulfobacterales</taxon>
        <taxon>Desulfosarcinaceae</taxon>
        <taxon>Desulfatitalea</taxon>
    </lineage>
</organism>
<dbReference type="EMBL" id="JALJRB010000002">
    <property type="protein sequence ID" value="MCJ8499598.1"/>
    <property type="molecule type" value="Genomic_DNA"/>
</dbReference>
<dbReference type="Gene3D" id="3.40.50.880">
    <property type="match status" value="1"/>
</dbReference>
<reference evidence="2" key="1">
    <citation type="submission" date="2022-04" db="EMBL/GenBank/DDBJ databases">
        <title>Desulfatitalea alkaliphila sp. nov., a novel anaerobic sulfate-reducing bacterium isolated from terrestrial mud volcano, Taman Peninsula, Russia.</title>
        <authorList>
            <person name="Khomyakova M.A."/>
            <person name="Merkel A.Y."/>
            <person name="Slobodkin A.I."/>
        </authorList>
    </citation>
    <scope>NUCLEOTIDE SEQUENCE</scope>
    <source>
        <strain evidence="2">M08but</strain>
    </source>
</reference>
<name>A0AA41R5K7_9BACT</name>
<evidence type="ECO:0000313" key="3">
    <source>
        <dbReference type="Proteomes" id="UP001165427"/>
    </source>
</evidence>
<evidence type="ECO:0000259" key="1">
    <source>
        <dbReference type="Pfam" id="PF09825"/>
    </source>
</evidence>
<dbReference type="Proteomes" id="UP001165427">
    <property type="component" value="Unassembled WGS sequence"/>
</dbReference>
<dbReference type="AlphaFoldDB" id="A0AA41R5K7"/>
<protein>
    <recommendedName>
        <fullName evidence="1">Biotin-protein ligase N-terminal domain-containing protein</fullName>
    </recommendedName>
</protein>
<dbReference type="SUPFAM" id="SSF52317">
    <property type="entry name" value="Class I glutamine amidotransferase-like"/>
    <property type="match status" value="1"/>
</dbReference>
<accession>A0AA41R5K7</accession>
<dbReference type="RefSeq" id="WP_246902986.1">
    <property type="nucleotide sequence ID" value="NZ_JALJRB010000002.1"/>
</dbReference>
<gene>
    <name evidence="2" type="ORF">MRX98_03355</name>
</gene>
<feature type="domain" description="Biotin-protein ligase N-terminal" evidence="1">
    <location>
        <begin position="73"/>
        <end position="134"/>
    </location>
</feature>
<dbReference type="InterPro" id="IPR029062">
    <property type="entry name" value="Class_I_gatase-like"/>
</dbReference>
<dbReference type="Pfam" id="PF09825">
    <property type="entry name" value="BPL_N"/>
    <property type="match status" value="1"/>
</dbReference>
<keyword evidence="3" id="KW-1185">Reference proteome</keyword>
<evidence type="ECO:0000313" key="2">
    <source>
        <dbReference type="EMBL" id="MCJ8499598.1"/>
    </source>
</evidence>